<dbReference type="RefSeq" id="WP_008864959.1">
    <property type="nucleotide sequence ID" value="NZ_CAXTIX010000020.1"/>
</dbReference>
<organism evidence="2 3">
    <name type="scientific">Parasutterella excrementihominis YIT 11859</name>
    <dbReference type="NCBI Taxonomy" id="762966"/>
    <lineage>
        <taxon>Bacteria</taxon>
        <taxon>Pseudomonadati</taxon>
        <taxon>Pseudomonadota</taxon>
        <taxon>Betaproteobacteria</taxon>
        <taxon>Burkholderiales</taxon>
        <taxon>Sutterellaceae</taxon>
        <taxon>Parasutterella</taxon>
    </lineage>
</organism>
<dbReference type="GO" id="GO:0003723">
    <property type="term" value="F:RNA binding"/>
    <property type="evidence" value="ECO:0007669"/>
    <property type="project" value="InterPro"/>
</dbReference>
<accession>F3QND5</accession>
<name>F3QND5_9BURK</name>
<dbReference type="Proteomes" id="UP000005156">
    <property type="component" value="Unassembled WGS sequence"/>
</dbReference>
<dbReference type="eggNOG" id="ENOG502Z8QG">
    <property type="taxonomic scope" value="Bacteria"/>
</dbReference>
<dbReference type="EMBL" id="AFBP01000094">
    <property type="protein sequence ID" value="EGG50907.1"/>
    <property type="molecule type" value="Genomic_DNA"/>
</dbReference>
<sequence length="249" mass="28418">MDQFLIFQLFGPMASWGECAPGGVRQTLGIPTKSALLGILEGAVGITRDREKMHGAFAANYEFVICGSENPVWAQDFHTVQVPKENKKILYLTRKEELSNPEQLETILSTRDYLSDSWWLVAVKAKPQAPYSLEELKEYMERPTFTPYLGRKSNPSGLPFCPQIMSGDLKGVLGSCSKKFKEKLNSVGLNLPELQTDGYWERECQDLKPKFIIRRRDVPLSRTKWLFEERTINYGEVLNREDSQCTTPE</sequence>
<dbReference type="Gene3D" id="3.30.70.2660">
    <property type="match status" value="1"/>
</dbReference>
<dbReference type="NCBIfam" id="TIGR01868">
    <property type="entry name" value="casD_Cas5e"/>
    <property type="match status" value="1"/>
</dbReference>
<dbReference type="OrthoDB" id="5704083at2"/>
<dbReference type="HOGENOM" id="CLU_084726_0_0_4"/>
<dbReference type="Pfam" id="PF09704">
    <property type="entry name" value="Cas_Cas5d"/>
    <property type="match status" value="1"/>
</dbReference>
<evidence type="ECO:0000313" key="3">
    <source>
        <dbReference type="Proteomes" id="UP000005156"/>
    </source>
</evidence>
<evidence type="ECO:0000256" key="1">
    <source>
        <dbReference type="ARBA" id="ARBA00023118"/>
    </source>
</evidence>
<dbReference type="AlphaFoldDB" id="F3QND5"/>
<dbReference type="CDD" id="cd09645">
    <property type="entry name" value="Cas5_I-E"/>
    <property type="match status" value="1"/>
</dbReference>
<dbReference type="NCBIfam" id="TIGR02593">
    <property type="entry name" value="CRISPR_cas5"/>
    <property type="match status" value="1"/>
</dbReference>
<dbReference type="InterPro" id="IPR013422">
    <property type="entry name" value="CRISPR-assoc_prot_Cas5_N"/>
</dbReference>
<comment type="caution">
    <text evidence="2">The sequence shown here is derived from an EMBL/GenBank/DDBJ whole genome shotgun (WGS) entry which is preliminary data.</text>
</comment>
<keyword evidence="3" id="KW-1185">Reference proteome</keyword>
<dbReference type="GO" id="GO:0043571">
    <property type="term" value="P:maintenance of CRISPR repeat elements"/>
    <property type="evidence" value="ECO:0007669"/>
    <property type="project" value="InterPro"/>
</dbReference>
<evidence type="ECO:0000313" key="2">
    <source>
        <dbReference type="EMBL" id="EGG50907.1"/>
    </source>
</evidence>
<reference evidence="2 3" key="1">
    <citation type="submission" date="2011-02" db="EMBL/GenBank/DDBJ databases">
        <authorList>
            <person name="Weinstock G."/>
            <person name="Sodergren E."/>
            <person name="Clifton S."/>
            <person name="Fulton L."/>
            <person name="Fulton B."/>
            <person name="Courtney L."/>
            <person name="Fronick C."/>
            <person name="Harrison M."/>
            <person name="Strong C."/>
            <person name="Farmer C."/>
            <person name="Delahaunty K."/>
            <person name="Markovic C."/>
            <person name="Hall O."/>
            <person name="Minx P."/>
            <person name="Tomlinson C."/>
            <person name="Mitreva M."/>
            <person name="Hou S."/>
            <person name="Chen J."/>
            <person name="Wollam A."/>
            <person name="Pepin K.H."/>
            <person name="Johnson M."/>
            <person name="Bhonagiri V."/>
            <person name="Zhang X."/>
            <person name="Suruliraj S."/>
            <person name="Warren W."/>
            <person name="Chinwalla A."/>
            <person name="Mardis E.R."/>
            <person name="Wilson R.K."/>
        </authorList>
    </citation>
    <scope>NUCLEOTIDE SEQUENCE [LARGE SCALE GENOMIC DNA]</scope>
    <source>
        <strain evidence="2 3">YIT 11859</strain>
    </source>
</reference>
<keyword evidence="1" id="KW-0051">Antiviral defense</keyword>
<dbReference type="InterPro" id="IPR021124">
    <property type="entry name" value="CRISPR-assoc_prot_Cas5"/>
</dbReference>
<dbReference type="GO" id="GO:0051607">
    <property type="term" value="P:defense response to virus"/>
    <property type="evidence" value="ECO:0007669"/>
    <property type="project" value="UniProtKB-KW"/>
</dbReference>
<proteinExistence type="predicted"/>
<gene>
    <name evidence="2" type="ORF">HMPREF9439_02467</name>
</gene>
<dbReference type="InterPro" id="IPR010147">
    <property type="entry name" value="CRISPR-assoc_prot_CasD"/>
</dbReference>
<dbReference type="GeneID" id="43349753"/>
<protein>
    <submittedName>
        <fullName evidence="2">CRISPR system CASCADE complex protein CasD</fullName>
    </submittedName>
</protein>